<dbReference type="InterPro" id="IPR014347">
    <property type="entry name" value="Tautomerase/MIF_sf"/>
</dbReference>
<protein>
    <submittedName>
        <fullName evidence="4">4-oxalocrotonate tautomerase</fullName>
    </submittedName>
</protein>
<evidence type="ECO:0000313" key="4">
    <source>
        <dbReference type="EMBL" id="SCY57385.1"/>
    </source>
</evidence>
<feature type="domain" description="4-oxalocrotonate tautomerase-like" evidence="3">
    <location>
        <begin position="2"/>
        <end position="51"/>
    </location>
</feature>
<dbReference type="SUPFAM" id="SSF55331">
    <property type="entry name" value="Tautomerase/MIF"/>
    <property type="match status" value="1"/>
</dbReference>
<evidence type="ECO:0000259" key="3">
    <source>
        <dbReference type="Pfam" id="PF01361"/>
    </source>
</evidence>
<dbReference type="Gene3D" id="3.30.429.10">
    <property type="entry name" value="Macrophage Migration Inhibitory Factor"/>
    <property type="match status" value="1"/>
</dbReference>
<name>A0A1G5H0L0_9FIRM</name>
<dbReference type="GO" id="GO:0016862">
    <property type="term" value="F:intramolecular oxidoreductase activity, interconverting keto- and enol-groups"/>
    <property type="evidence" value="ECO:0007669"/>
    <property type="project" value="InterPro"/>
</dbReference>
<dbReference type="PIRSF" id="PIRSF037799">
    <property type="entry name" value="Tautomer_YdcE_prd"/>
    <property type="match status" value="1"/>
</dbReference>
<dbReference type="NCBIfam" id="NF002324">
    <property type="entry name" value="PRK01271.1"/>
    <property type="match status" value="1"/>
</dbReference>
<dbReference type="EMBL" id="FMUR01000031">
    <property type="protein sequence ID" value="SCY57385.1"/>
    <property type="molecule type" value="Genomic_DNA"/>
</dbReference>
<reference evidence="5" key="1">
    <citation type="submission" date="2016-10" db="EMBL/GenBank/DDBJ databases">
        <authorList>
            <person name="Varghese N."/>
            <person name="Submissions S."/>
        </authorList>
    </citation>
    <scope>NUCLEOTIDE SEQUENCE [LARGE SCALE GENOMIC DNA]</scope>
    <source>
        <strain evidence="5">XBD2006</strain>
    </source>
</reference>
<feature type="active site" description="Proton acceptor; via imino nitrogen" evidence="2">
    <location>
        <position position="2"/>
    </location>
</feature>
<dbReference type="InterPro" id="IPR004370">
    <property type="entry name" value="4-OT-like_dom"/>
</dbReference>
<keyword evidence="1" id="KW-0413">Isomerase</keyword>
<dbReference type="GO" id="GO:0005737">
    <property type="term" value="C:cytoplasm"/>
    <property type="evidence" value="ECO:0007669"/>
    <property type="project" value="InterPro"/>
</dbReference>
<gene>
    <name evidence="4" type="ORF">SAMN02910451_03143</name>
</gene>
<dbReference type="OrthoDB" id="5405937at2"/>
<accession>A0A1G5H0L0</accession>
<proteinExistence type="predicted"/>
<sequence length="76" mass="8698">MPHIEIQCFSGRTEEQKKKCAERIADVVAETLGCKMSSVSVAITDVPEEEWKEKVWDKHIAPELDNLYKKPGYTCE</sequence>
<dbReference type="RefSeq" id="WP_074463487.1">
    <property type="nucleotide sequence ID" value="NZ_FMUR01000031.1"/>
</dbReference>
<evidence type="ECO:0000256" key="2">
    <source>
        <dbReference type="PIRSR" id="PIRSR037799-1"/>
    </source>
</evidence>
<dbReference type="Pfam" id="PF01361">
    <property type="entry name" value="Tautomerase"/>
    <property type="match status" value="1"/>
</dbReference>
<evidence type="ECO:0000313" key="5">
    <source>
        <dbReference type="Proteomes" id="UP000183047"/>
    </source>
</evidence>
<evidence type="ECO:0000256" key="1">
    <source>
        <dbReference type="ARBA" id="ARBA00023235"/>
    </source>
</evidence>
<organism evidence="4 5">
    <name type="scientific">Butyrivibrio hungatei</name>
    <dbReference type="NCBI Taxonomy" id="185008"/>
    <lineage>
        <taxon>Bacteria</taxon>
        <taxon>Bacillati</taxon>
        <taxon>Bacillota</taxon>
        <taxon>Clostridia</taxon>
        <taxon>Lachnospirales</taxon>
        <taxon>Lachnospiraceae</taxon>
        <taxon>Butyrivibrio</taxon>
    </lineage>
</organism>
<dbReference type="AlphaFoldDB" id="A0A1G5H0L0"/>
<keyword evidence="5" id="KW-1185">Reference proteome</keyword>
<dbReference type="Proteomes" id="UP000183047">
    <property type="component" value="Unassembled WGS sequence"/>
</dbReference>
<dbReference type="InterPro" id="IPR017284">
    <property type="entry name" value="Tautomerase_PptA"/>
</dbReference>